<dbReference type="AlphaFoldDB" id="A0A3S4YXR8"/>
<dbReference type="OrthoDB" id="3256579at2"/>
<keyword evidence="2" id="KW-0812">Transmembrane</keyword>
<evidence type="ECO:0000313" key="3">
    <source>
        <dbReference type="EMBL" id="VEI13158.1"/>
    </source>
</evidence>
<keyword evidence="4" id="KW-1185">Reference proteome</keyword>
<feature type="transmembrane region" description="Helical" evidence="2">
    <location>
        <begin position="252"/>
        <end position="272"/>
    </location>
</feature>
<feature type="compositionally biased region" description="Low complexity" evidence="1">
    <location>
        <begin position="130"/>
        <end position="160"/>
    </location>
</feature>
<feature type="compositionally biased region" description="Polar residues" evidence="1">
    <location>
        <begin position="1"/>
        <end position="12"/>
    </location>
</feature>
<dbReference type="KEGG" id="tbw:NCTC13354_00865"/>
<feature type="compositionally biased region" description="Acidic residues" evidence="1">
    <location>
        <begin position="88"/>
        <end position="102"/>
    </location>
</feature>
<dbReference type="RefSeq" id="WP_126416305.1">
    <property type="nucleotide sequence ID" value="NZ_LR134476.1"/>
</dbReference>
<feature type="compositionally biased region" description="Low complexity" evidence="1">
    <location>
        <begin position="68"/>
        <end position="87"/>
    </location>
</feature>
<organism evidence="3 4">
    <name type="scientific">Trueperella bialowiezensis</name>
    <dbReference type="NCBI Taxonomy" id="312285"/>
    <lineage>
        <taxon>Bacteria</taxon>
        <taxon>Bacillati</taxon>
        <taxon>Actinomycetota</taxon>
        <taxon>Actinomycetes</taxon>
        <taxon>Actinomycetales</taxon>
        <taxon>Actinomycetaceae</taxon>
        <taxon>Trueperella</taxon>
    </lineage>
</organism>
<evidence type="ECO:0000256" key="1">
    <source>
        <dbReference type="SAM" id="MobiDB-lite"/>
    </source>
</evidence>
<feature type="compositionally biased region" description="Acidic residues" evidence="1">
    <location>
        <begin position="17"/>
        <end position="30"/>
    </location>
</feature>
<feature type="transmembrane region" description="Helical" evidence="2">
    <location>
        <begin position="279"/>
        <end position="298"/>
    </location>
</feature>
<feature type="compositionally biased region" description="Acidic residues" evidence="1">
    <location>
        <begin position="57"/>
        <end position="67"/>
    </location>
</feature>
<evidence type="ECO:0000313" key="4">
    <source>
        <dbReference type="Proteomes" id="UP000269542"/>
    </source>
</evidence>
<protein>
    <submittedName>
        <fullName evidence="3">Uncharacterized protein</fullName>
    </submittedName>
</protein>
<keyword evidence="2" id="KW-0472">Membrane</keyword>
<gene>
    <name evidence="3" type="ORF">NCTC13354_00865</name>
</gene>
<name>A0A3S4YXR8_9ACTO</name>
<evidence type="ECO:0000256" key="2">
    <source>
        <dbReference type="SAM" id="Phobius"/>
    </source>
</evidence>
<feature type="transmembrane region" description="Helical" evidence="2">
    <location>
        <begin position="212"/>
        <end position="232"/>
    </location>
</feature>
<dbReference type="EMBL" id="LR134476">
    <property type="protein sequence ID" value="VEI13158.1"/>
    <property type="molecule type" value="Genomic_DNA"/>
</dbReference>
<dbReference type="Proteomes" id="UP000269542">
    <property type="component" value="Chromosome"/>
</dbReference>
<proteinExistence type="predicted"/>
<feature type="transmembrane region" description="Helical" evidence="2">
    <location>
        <begin position="332"/>
        <end position="353"/>
    </location>
</feature>
<feature type="region of interest" description="Disordered" evidence="1">
    <location>
        <begin position="1"/>
        <end position="202"/>
    </location>
</feature>
<feature type="compositionally biased region" description="Basic and acidic residues" evidence="1">
    <location>
        <begin position="31"/>
        <end position="42"/>
    </location>
</feature>
<accession>A0A3S4YXR8</accession>
<sequence length="374" mass="38329">MSTPTDPYNSGSRRPFDDDESILEPLESSDDADKAAWDRAFESDEPGDVPDGQAVDADADVSDDAEPAGEPAAEPSDAASEPASDASEPSDAEPSEPAAEPDAESHNPTLGSLVSDEPVGPTRTSVMSGAAPMAPAPSEGVAIPSGPAPAAAGAQVPAEPALHHSGPAFPPLPSDNPPATDGPNQPANQWAPGAGDSALALDIPDQPKGRGLMHFLSVLVTLLLVPVAWYLMADSGARLGAVVDNPWITGSVQVLPLLEMLGAFAVLAVIWLFARSSSLGAQVIGAIVGLAGVVALIIPKTAKGLVESLADAIGGFNDFTGNVVFHLANDLATGRIAIFGLLLFLTGLVAHIARRRGERHATAVTRRNFLLGRQ</sequence>
<keyword evidence="2" id="KW-1133">Transmembrane helix</keyword>
<reference evidence="3 4" key="1">
    <citation type="submission" date="2018-12" db="EMBL/GenBank/DDBJ databases">
        <authorList>
            <consortium name="Pathogen Informatics"/>
        </authorList>
    </citation>
    <scope>NUCLEOTIDE SEQUENCE [LARGE SCALE GENOMIC DNA]</scope>
    <source>
        <strain evidence="3 4">NCTC13354</strain>
    </source>
</reference>